<comment type="caution">
    <text evidence="2">The sequence shown here is derived from an EMBL/GenBank/DDBJ whole genome shotgun (WGS) entry which is preliminary data.</text>
</comment>
<proteinExistence type="predicted"/>
<dbReference type="EMBL" id="CAJVPY010000644">
    <property type="protein sequence ID" value="CAG8485130.1"/>
    <property type="molecule type" value="Genomic_DNA"/>
</dbReference>
<name>A0A9N8ZCX1_9GLOM</name>
<evidence type="ECO:0000313" key="3">
    <source>
        <dbReference type="Proteomes" id="UP000789405"/>
    </source>
</evidence>
<keyword evidence="3" id="KW-1185">Reference proteome</keyword>
<feature type="non-terminal residue" evidence="2">
    <location>
        <position position="124"/>
    </location>
</feature>
<organism evidence="2 3">
    <name type="scientific">Dentiscutata erythropus</name>
    <dbReference type="NCBI Taxonomy" id="1348616"/>
    <lineage>
        <taxon>Eukaryota</taxon>
        <taxon>Fungi</taxon>
        <taxon>Fungi incertae sedis</taxon>
        <taxon>Mucoromycota</taxon>
        <taxon>Glomeromycotina</taxon>
        <taxon>Glomeromycetes</taxon>
        <taxon>Diversisporales</taxon>
        <taxon>Gigasporaceae</taxon>
        <taxon>Dentiscutata</taxon>
    </lineage>
</organism>
<protein>
    <submittedName>
        <fullName evidence="2">9954_t:CDS:1</fullName>
    </submittedName>
</protein>
<reference evidence="2" key="1">
    <citation type="submission" date="2021-06" db="EMBL/GenBank/DDBJ databases">
        <authorList>
            <person name="Kallberg Y."/>
            <person name="Tangrot J."/>
            <person name="Rosling A."/>
        </authorList>
    </citation>
    <scope>NUCLEOTIDE SEQUENCE</scope>
    <source>
        <strain evidence="2">MA453B</strain>
    </source>
</reference>
<dbReference type="AlphaFoldDB" id="A0A9N8ZCX1"/>
<gene>
    <name evidence="2" type="ORF">DERYTH_LOCUS2127</name>
</gene>
<sequence>KRKPEESEVPQKSITTKRSKYAHERIDDERRRVLDKANKILRPLFNATKNKVKFDMPPPISKVLIKKREGGKGKGVEYNEKKKVLEEVNEILRKVGTQSLALEIPLKETMPESIIPEVINLSQS</sequence>
<evidence type="ECO:0000313" key="2">
    <source>
        <dbReference type="EMBL" id="CAG8485130.1"/>
    </source>
</evidence>
<evidence type="ECO:0000256" key="1">
    <source>
        <dbReference type="SAM" id="MobiDB-lite"/>
    </source>
</evidence>
<dbReference type="Proteomes" id="UP000789405">
    <property type="component" value="Unassembled WGS sequence"/>
</dbReference>
<feature type="region of interest" description="Disordered" evidence="1">
    <location>
        <begin position="1"/>
        <end position="23"/>
    </location>
</feature>
<accession>A0A9N8ZCX1</accession>